<dbReference type="AlphaFoldDB" id="A0A2P8R1I3"/>
<dbReference type="OrthoDB" id="2575953at2"/>
<sequence>MKQILTLIFTFFIFANFTFANDVNKSLNNEQISGINKNLNQDINLTKQFNELSKAINSNDYKKVKNILDKNPQLMDLKNNENMKLVHLEVVNSENATNEILKLILSYEKELDVYYGIAMFVPIKTHFGDTAGVEISKMLFSIHSDLPNEIDETFKEKYAFSVLFIIYLQNNFELFKLYLESGFKISNEDSTINDISHDMLKFIQEDKGYKLDVHFIPSETKKFLQSSEYQTYKKEKLKWIKEILKYKKISEFRKFNIGFLYILFDVTQDDEIKQLLDGGK</sequence>
<feature type="chain" id="PRO_5015689136" evidence="1">
    <location>
        <begin position="21"/>
        <end position="280"/>
    </location>
</feature>
<organism evidence="2 3">
    <name type="scientific">Campylobacter blaseri</name>
    <dbReference type="NCBI Taxonomy" id="2042961"/>
    <lineage>
        <taxon>Bacteria</taxon>
        <taxon>Pseudomonadati</taxon>
        <taxon>Campylobacterota</taxon>
        <taxon>Epsilonproteobacteria</taxon>
        <taxon>Campylobacterales</taxon>
        <taxon>Campylobacteraceae</taxon>
        <taxon>Campylobacter</taxon>
    </lineage>
</organism>
<name>A0A2P8R1I3_9BACT</name>
<keyword evidence="3" id="KW-1185">Reference proteome</keyword>
<evidence type="ECO:0000313" key="3">
    <source>
        <dbReference type="Proteomes" id="UP000240535"/>
    </source>
</evidence>
<evidence type="ECO:0000313" key="2">
    <source>
        <dbReference type="EMBL" id="PSM52353.1"/>
    </source>
</evidence>
<feature type="signal peptide" evidence="1">
    <location>
        <begin position="1"/>
        <end position="20"/>
    </location>
</feature>
<evidence type="ECO:0000256" key="1">
    <source>
        <dbReference type="SAM" id="SignalP"/>
    </source>
</evidence>
<dbReference type="Gene3D" id="1.25.40.20">
    <property type="entry name" value="Ankyrin repeat-containing domain"/>
    <property type="match status" value="1"/>
</dbReference>
<comment type="caution">
    <text evidence="2">The sequence shown here is derived from an EMBL/GenBank/DDBJ whole genome shotgun (WGS) entry which is preliminary data.</text>
</comment>
<dbReference type="InterPro" id="IPR036770">
    <property type="entry name" value="Ankyrin_rpt-contain_sf"/>
</dbReference>
<proteinExistence type="predicted"/>
<reference evidence="3" key="1">
    <citation type="submission" date="2017-10" db="EMBL/GenBank/DDBJ databases">
        <title>Campylobacter species from seals.</title>
        <authorList>
            <person name="Gilbert M.J."/>
            <person name="Zomer A.L."/>
            <person name="Timmerman A.J."/>
            <person name="Duim B."/>
            <person name="Wagenaar J.A."/>
        </authorList>
    </citation>
    <scope>NUCLEOTIDE SEQUENCE [LARGE SCALE GENOMIC DNA]</scope>
    <source>
        <strain evidence="3">17S00004-5</strain>
    </source>
</reference>
<dbReference type="Proteomes" id="UP000240535">
    <property type="component" value="Unassembled WGS sequence"/>
</dbReference>
<keyword evidence="1" id="KW-0732">Signal</keyword>
<accession>A0A2P8R1I3</accession>
<dbReference type="EMBL" id="PDHH01000003">
    <property type="protein sequence ID" value="PSM52353.1"/>
    <property type="molecule type" value="Genomic_DNA"/>
</dbReference>
<gene>
    <name evidence="2" type="ORF">CQ405_04690</name>
</gene>
<protein>
    <submittedName>
        <fullName evidence="2">Uncharacterized protein</fullName>
    </submittedName>
</protein>
<dbReference type="RefSeq" id="WP_106871179.1">
    <property type="nucleotide sequence ID" value="NZ_CP053841.1"/>
</dbReference>